<evidence type="ECO:0000313" key="1">
    <source>
        <dbReference type="EMBL" id="SGY22795.1"/>
    </source>
</evidence>
<gene>
    <name evidence="1" type="primary">BQ5605_C019g08858</name>
    <name evidence="1" type="ORF">BQ5605_C019G08858</name>
</gene>
<organism evidence="1 2">
    <name type="scientific">Microbotryum silenes-dioicae</name>
    <dbReference type="NCBI Taxonomy" id="796604"/>
    <lineage>
        <taxon>Eukaryota</taxon>
        <taxon>Fungi</taxon>
        <taxon>Dikarya</taxon>
        <taxon>Basidiomycota</taxon>
        <taxon>Pucciniomycotina</taxon>
        <taxon>Microbotryomycetes</taxon>
        <taxon>Microbotryales</taxon>
        <taxon>Microbotryaceae</taxon>
        <taxon>Microbotryum</taxon>
    </lineage>
</organism>
<dbReference type="AlphaFoldDB" id="A0A2X0NTJ5"/>
<dbReference type="Proteomes" id="UP000249464">
    <property type="component" value="Unassembled WGS sequence"/>
</dbReference>
<sequence>MPFLKNMRTLVDDTSLRTSWSTMWMLSLYKARGDRECTEEEEKMVLSISDSERSMM</sequence>
<dbReference type="EMBL" id="FQNC01000019">
    <property type="protein sequence ID" value="SGY22795.1"/>
    <property type="molecule type" value="Genomic_DNA"/>
</dbReference>
<proteinExistence type="predicted"/>
<keyword evidence="2" id="KW-1185">Reference proteome</keyword>
<reference evidence="1 2" key="1">
    <citation type="submission" date="2016-11" db="EMBL/GenBank/DDBJ databases">
        <authorList>
            <person name="Jaros S."/>
            <person name="Januszkiewicz K."/>
            <person name="Wedrychowicz H."/>
        </authorList>
    </citation>
    <scope>NUCLEOTIDE SEQUENCE [LARGE SCALE GENOMIC DNA]</scope>
</reference>
<name>A0A2X0NTJ5_9BASI</name>
<evidence type="ECO:0000313" key="2">
    <source>
        <dbReference type="Proteomes" id="UP000249464"/>
    </source>
</evidence>
<protein>
    <submittedName>
        <fullName evidence="1">BQ5605_C019g08858 protein</fullName>
    </submittedName>
</protein>
<accession>A0A2X0NTJ5</accession>